<feature type="compositionally biased region" description="Acidic residues" evidence="2">
    <location>
        <begin position="208"/>
        <end position="220"/>
    </location>
</feature>
<feature type="region of interest" description="Disordered" evidence="2">
    <location>
        <begin position="1"/>
        <end position="26"/>
    </location>
</feature>
<protein>
    <submittedName>
        <fullName evidence="3">Uncharacterized protein</fullName>
    </submittedName>
</protein>
<dbReference type="RefSeq" id="XP_013901711.1">
    <property type="nucleotide sequence ID" value="XM_014046257.1"/>
</dbReference>
<dbReference type="KEGG" id="mng:MNEG_5279"/>
<evidence type="ECO:0000313" key="3">
    <source>
        <dbReference type="EMBL" id="KIZ02692.1"/>
    </source>
</evidence>
<dbReference type="AlphaFoldDB" id="A0A0D2MQJ4"/>
<dbReference type="EMBL" id="KK100996">
    <property type="protein sequence ID" value="KIZ02692.1"/>
    <property type="molecule type" value="Genomic_DNA"/>
</dbReference>
<sequence length="409" mass="44621">MASTSAPAPRAGKTHAQQAKPTTQQLNAGKSICEEMDNLFAADERKSKEGLEDMMLSRPYLIYKTSTTPGGKKMLQERTGYASFTNFATQMHEAKHLNTSPKTLLNTFRKLVVVEAVLNAQPEPAAGEKKHLISLRAAEHLSTIHSHLNKGKVGAAKFADGARDVIQDLKRNVLDKPEETLVREYAKGWKEQLGIVTSSGTGKRDADTAADTDADTDVDIDGLYPPAVNPEEFEKLEMEVARLEMEVARLRDEAARLRDVAERLRAPTIAIISMGVEHYEAMASALPAPTAQLLFGVGAACVIDGTTGKWLYISDVGIKMRIVANIPNREMRAALFASYLPSLIIAPFKDNTRVCCDTANEALCVRVDEGFKITEETARDVLTTTFKAAIELLQGPAAPITPDKAASRR</sequence>
<dbReference type="Proteomes" id="UP000054498">
    <property type="component" value="Unassembled WGS sequence"/>
</dbReference>
<evidence type="ECO:0000256" key="1">
    <source>
        <dbReference type="SAM" id="Coils"/>
    </source>
</evidence>
<evidence type="ECO:0000256" key="2">
    <source>
        <dbReference type="SAM" id="MobiDB-lite"/>
    </source>
</evidence>
<name>A0A0D2MQJ4_9CHLO</name>
<feature type="compositionally biased region" description="Polar residues" evidence="2">
    <location>
        <begin position="15"/>
        <end position="26"/>
    </location>
</feature>
<gene>
    <name evidence="3" type="ORF">MNEG_5279</name>
</gene>
<accession>A0A0D2MQJ4</accession>
<keyword evidence="4" id="KW-1185">Reference proteome</keyword>
<proteinExistence type="predicted"/>
<evidence type="ECO:0000313" key="4">
    <source>
        <dbReference type="Proteomes" id="UP000054498"/>
    </source>
</evidence>
<organism evidence="3 4">
    <name type="scientific">Monoraphidium neglectum</name>
    <dbReference type="NCBI Taxonomy" id="145388"/>
    <lineage>
        <taxon>Eukaryota</taxon>
        <taxon>Viridiplantae</taxon>
        <taxon>Chlorophyta</taxon>
        <taxon>core chlorophytes</taxon>
        <taxon>Chlorophyceae</taxon>
        <taxon>CS clade</taxon>
        <taxon>Sphaeropleales</taxon>
        <taxon>Selenastraceae</taxon>
        <taxon>Monoraphidium</taxon>
    </lineage>
</organism>
<dbReference type="GeneID" id="25738156"/>
<reference evidence="3 4" key="1">
    <citation type="journal article" date="2013" name="BMC Genomics">
        <title>Reconstruction of the lipid metabolism for the microalga Monoraphidium neglectum from its genome sequence reveals characteristics suitable for biofuel production.</title>
        <authorList>
            <person name="Bogen C."/>
            <person name="Al-Dilaimi A."/>
            <person name="Albersmeier A."/>
            <person name="Wichmann J."/>
            <person name="Grundmann M."/>
            <person name="Rupp O."/>
            <person name="Lauersen K.J."/>
            <person name="Blifernez-Klassen O."/>
            <person name="Kalinowski J."/>
            <person name="Goesmann A."/>
            <person name="Mussgnug J.H."/>
            <person name="Kruse O."/>
        </authorList>
    </citation>
    <scope>NUCLEOTIDE SEQUENCE [LARGE SCALE GENOMIC DNA]</scope>
    <source>
        <strain evidence="3 4">SAG 48.87</strain>
    </source>
</reference>
<feature type="region of interest" description="Disordered" evidence="2">
    <location>
        <begin position="198"/>
        <end position="221"/>
    </location>
</feature>
<keyword evidence="1" id="KW-0175">Coiled coil</keyword>
<feature type="coiled-coil region" evidence="1">
    <location>
        <begin position="233"/>
        <end position="260"/>
    </location>
</feature>